<feature type="compositionally biased region" description="Gly residues" evidence="1">
    <location>
        <begin position="308"/>
        <end position="319"/>
    </location>
</feature>
<feature type="transmembrane region" description="Helical" evidence="2">
    <location>
        <begin position="25"/>
        <end position="43"/>
    </location>
</feature>
<reference evidence="3 4" key="1">
    <citation type="submission" date="2009-11" db="EMBL/GenBank/DDBJ databases">
        <title>Annotation of Allomyces macrogynus ATCC 38327.</title>
        <authorList>
            <consortium name="The Broad Institute Genome Sequencing Platform"/>
            <person name="Russ C."/>
            <person name="Cuomo C."/>
            <person name="Burger G."/>
            <person name="Gray M.W."/>
            <person name="Holland P.W.H."/>
            <person name="King N."/>
            <person name="Lang F.B.F."/>
            <person name="Roger A.J."/>
            <person name="Ruiz-Trillo I."/>
            <person name="Young S.K."/>
            <person name="Zeng Q."/>
            <person name="Gargeya S."/>
            <person name="Fitzgerald M."/>
            <person name="Haas B."/>
            <person name="Abouelleil A."/>
            <person name="Alvarado L."/>
            <person name="Arachchi H.M."/>
            <person name="Berlin A."/>
            <person name="Chapman S.B."/>
            <person name="Gearin G."/>
            <person name="Goldberg J."/>
            <person name="Griggs A."/>
            <person name="Gujja S."/>
            <person name="Hansen M."/>
            <person name="Heiman D."/>
            <person name="Howarth C."/>
            <person name="Larimer J."/>
            <person name="Lui A."/>
            <person name="MacDonald P.J.P."/>
            <person name="McCowen C."/>
            <person name="Montmayeur A."/>
            <person name="Murphy C."/>
            <person name="Neiman D."/>
            <person name="Pearson M."/>
            <person name="Priest M."/>
            <person name="Roberts A."/>
            <person name="Saif S."/>
            <person name="Shea T."/>
            <person name="Sisk P."/>
            <person name="Stolte C."/>
            <person name="Sykes S."/>
            <person name="Wortman J."/>
            <person name="Nusbaum C."/>
            <person name="Birren B."/>
        </authorList>
    </citation>
    <scope>NUCLEOTIDE SEQUENCE [LARGE SCALE GENOMIC DNA]</scope>
    <source>
        <strain evidence="3 4">ATCC 38327</strain>
    </source>
</reference>
<dbReference type="VEuPathDB" id="FungiDB:AMAG_00949"/>
<dbReference type="InterPro" id="IPR022127">
    <property type="entry name" value="STIMATE/YPL162C"/>
</dbReference>
<keyword evidence="2" id="KW-0472">Membrane</keyword>
<accession>A0A0L0RXB0</accession>
<feature type="transmembrane region" description="Helical" evidence="2">
    <location>
        <begin position="153"/>
        <end position="174"/>
    </location>
</feature>
<dbReference type="PANTHER" id="PTHR31735">
    <property type="entry name" value="VACUOLAR MEMBRANE PROTEIN YPL162C"/>
    <property type="match status" value="1"/>
</dbReference>
<dbReference type="OMA" id="TTSETWF"/>
<evidence type="ECO:0000313" key="3">
    <source>
        <dbReference type="EMBL" id="KNE55012.1"/>
    </source>
</evidence>
<feature type="transmembrane region" description="Helical" evidence="2">
    <location>
        <begin position="194"/>
        <end position="212"/>
    </location>
</feature>
<dbReference type="Proteomes" id="UP000054350">
    <property type="component" value="Unassembled WGS sequence"/>
</dbReference>
<dbReference type="STRING" id="578462.A0A0L0RXB0"/>
<dbReference type="PANTHER" id="PTHR31735:SF1">
    <property type="entry name" value="VACUOLAR MEMBRANE PROTEIN YPL162C"/>
    <property type="match status" value="1"/>
</dbReference>
<reference evidence="4" key="2">
    <citation type="submission" date="2009-11" db="EMBL/GenBank/DDBJ databases">
        <title>The Genome Sequence of Allomyces macrogynus strain ATCC 38327.</title>
        <authorList>
            <consortium name="The Broad Institute Genome Sequencing Platform"/>
            <person name="Russ C."/>
            <person name="Cuomo C."/>
            <person name="Shea T."/>
            <person name="Young S.K."/>
            <person name="Zeng Q."/>
            <person name="Koehrsen M."/>
            <person name="Haas B."/>
            <person name="Borodovsky M."/>
            <person name="Guigo R."/>
            <person name="Alvarado L."/>
            <person name="Berlin A."/>
            <person name="Borenstein D."/>
            <person name="Chen Z."/>
            <person name="Engels R."/>
            <person name="Freedman E."/>
            <person name="Gellesch M."/>
            <person name="Goldberg J."/>
            <person name="Griggs A."/>
            <person name="Gujja S."/>
            <person name="Heiman D."/>
            <person name="Hepburn T."/>
            <person name="Howarth C."/>
            <person name="Jen D."/>
            <person name="Larson L."/>
            <person name="Lewis B."/>
            <person name="Mehta T."/>
            <person name="Park D."/>
            <person name="Pearson M."/>
            <person name="Roberts A."/>
            <person name="Saif S."/>
            <person name="Shenoy N."/>
            <person name="Sisk P."/>
            <person name="Stolte C."/>
            <person name="Sykes S."/>
            <person name="Walk T."/>
            <person name="White J."/>
            <person name="Yandava C."/>
            <person name="Burger G."/>
            <person name="Gray M.W."/>
            <person name="Holland P.W.H."/>
            <person name="King N."/>
            <person name="Lang F.B.F."/>
            <person name="Roger A.J."/>
            <person name="Ruiz-Trillo I."/>
            <person name="Lander E."/>
            <person name="Nusbaum C."/>
        </authorList>
    </citation>
    <scope>NUCLEOTIDE SEQUENCE [LARGE SCALE GENOMIC DNA]</scope>
    <source>
        <strain evidence="4">ATCC 38327</strain>
    </source>
</reference>
<keyword evidence="4" id="KW-1185">Reference proteome</keyword>
<dbReference type="eggNOG" id="ENOG502S1HE">
    <property type="taxonomic scope" value="Eukaryota"/>
</dbReference>
<evidence type="ECO:0008006" key="5">
    <source>
        <dbReference type="Google" id="ProtNLM"/>
    </source>
</evidence>
<proteinExistence type="predicted"/>
<keyword evidence="2" id="KW-1133">Transmembrane helix</keyword>
<dbReference type="OrthoDB" id="431202at2759"/>
<sequence>MDRLFARDPSSAEPDAPQCELLDDFAIGVQLLMGSTALASLLIKRHREHPRRAMNVWLCDASKQAFGASMVHALNVLVSLVAGANPESPSQNPCVFYFLNVGIDTTVGVYVLFLWLRAVHAAVRWCGVASADLQSGYYGDPPRFGAWFKQTMLFSLCLFLMKVCVAVTIAVVPFLETIGRIALAPFPDARSEVVFVMLVFPLIMNVVQFWLVDHVIKHRGPAPADGNDDDLFLDGRASEDSLFTDAGLSDASLLTSIDPLASRSPPTSPRTTVASLFAGRGAASKKSRARRNGNYVSLDTTPSLESGRGSGGGGSGGGSNVALLGSRSTSLFTESDALGIGLPPLPPSPAQSPVARSGSVGVVGSPLRADAAVLRDDAGGHYESPSLL</sequence>
<gene>
    <name evidence="3" type="ORF">AMAG_00949</name>
</gene>
<evidence type="ECO:0000256" key="2">
    <source>
        <dbReference type="SAM" id="Phobius"/>
    </source>
</evidence>
<feature type="transmembrane region" description="Helical" evidence="2">
    <location>
        <begin position="64"/>
        <end position="83"/>
    </location>
</feature>
<dbReference type="AlphaFoldDB" id="A0A0L0RXB0"/>
<feature type="region of interest" description="Disordered" evidence="1">
    <location>
        <begin position="342"/>
        <end position="362"/>
    </location>
</feature>
<protein>
    <recommendedName>
        <fullName evidence="5">Vacuolar membrane protein</fullName>
    </recommendedName>
</protein>
<name>A0A0L0RXB0_ALLM3</name>
<evidence type="ECO:0000313" key="4">
    <source>
        <dbReference type="Proteomes" id="UP000054350"/>
    </source>
</evidence>
<feature type="transmembrane region" description="Helical" evidence="2">
    <location>
        <begin position="95"/>
        <end position="116"/>
    </location>
</feature>
<dbReference type="GO" id="GO:0016020">
    <property type="term" value="C:membrane"/>
    <property type="evidence" value="ECO:0007669"/>
    <property type="project" value="TreeGrafter"/>
</dbReference>
<dbReference type="EMBL" id="GG745328">
    <property type="protein sequence ID" value="KNE55012.1"/>
    <property type="molecule type" value="Genomic_DNA"/>
</dbReference>
<feature type="compositionally biased region" description="Low complexity" evidence="1">
    <location>
        <begin position="351"/>
        <end position="362"/>
    </location>
</feature>
<feature type="region of interest" description="Disordered" evidence="1">
    <location>
        <begin position="259"/>
        <end position="322"/>
    </location>
</feature>
<evidence type="ECO:0000256" key="1">
    <source>
        <dbReference type="SAM" id="MobiDB-lite"/>
    </source>
</evidence>
<feature type="compositionally biased region" description="Polar residues" evidence="1">
    <location>
        <begin position="294"/>
        <end position="304"/>
    </location>
</feature>
<dbReference type="Pfam" id="PF12400">
    <property type="entry name" value="STIMATE"/>
    <property type="match status" value="1"/>
</dbReference>
<organism evidence="3 4">
    <name type="scientific">Allomyces macrogynus (strain ATCC 38327)</name>
    <name type="common">Allomyces javanicus var. macrogynus</name>
    <dbReference type="NCBI Taxonomy" id="578462"/>
    <lineage>
        <taxon>Eukaryota</taxon>
        <taxon>Fungi</taxon>
        <taxon>Fungi incertae sedis</taxon>
        <taxon>Blastocladiomycota</taxon>
        <taxon>Blastocladiomycetes</taxon>
        <taxon>Blastocladiales</taxon>
        <taxon>Blastocladiaceae</taxon>
        <taxon>Allomyces</taxon>
    </lineage>
</organism>
<keyword evidence="2" id="KW-0812">Transmembrane</keyword>